<dbReference type="STRING" id="584708.Apau_0017"/>
<dbReference type="Proteomes" id="UP000005096">
    <property type="component" value="Chromosome"/>
</dbReference>
<dbReference type="OrthoDB" id="3732589at2"/>
<dbReference type="eggNOG" id="COG4910">
    <property type="taxonomic scope" value="Bacteria"/>
</dbReference>
<keyword evidence="3" id="KW-1185">Reference proteome</keyword>
<dbReference type="EMBL" id="CM001022">
    <property type="protein sequence ID" value="EFQ22458.1"/>
    <property type="molecule type" value="Genomic_DNA"/>
</dbReference>
<dbReference type="InterPro" id="IPR003207">
    <property type="entry name" value="Ppandiol/glycerol_DeHydtase_su"/>
</dbReference>
<evidence type="ECO:0000313" key="3">
    <source>
        <dbReference type="Proteomes" id="UP000005096"/>
    </source>
</evidence>
<proteinExistence type="predicted"/>
<dbReference type="NCBIfam" id="NF011972">
    <property type="entry name" value="PRK15443.1-3"/>
    <property type="match status" value="1"/>
</dbReference>
<dbReference type="InterPro" id="IPR036091">
    <property type="entry name" value="Prodiol/glycerol_DeHase__sf_su"/>
</dbReference>
<dbReference type="Gene3D" id="1.10.1510.20">
    <property type="entry name" value="Propanediol/glycerol dehydratase, small subunit"/>
    <property type="match status" value="1"/>
</dbReference>
<sequence length="178" mass="19669">MAQINEQLVAQLVRQVLQNMDGSAPNPAAPEAARSGPGVTAADYPLGSKRPDLLKSPRGIPFQELTLEAVESGKATFEDFRITPDALEMQARIAESAGRPQIARNLRRAAELTRVPDERILQIYNAMRPHRSTREEMEAIARELEETYAAKVCAGFVREAAEVYGRRKLLRGDLPSSD</sequence>
<feature type="region of interest" description="Disordered" evidence="1">
    <location>
        <begin position="21"/>
        <end position="57"/>
    </location>
</feature>
<gene>
    <name evidence="2" type="ORF">Apau_0017</name>
</gene>
<dbReference type="PIRSF" id="PIRSF018505">
    <property type="entry name" value="Prpndl_dhdrts_sm"/>
    <property type="match status" value="1"/>
</dbReference>
<accession>E3CVA1</accession>
<organism evidence="2 3">
    <name type="scientific">Aminomonas paucivorans DSM 12260</name>
    <dbReference type="NCBI Taxonomy" id="584708"/>
    <lineage>
        <taxon>Bacteria</taxon>
        <taxon>Thermotogati</taxon>
        <taxon>Synergistota</taxon>
        <taxon>Synergistia</taxon>
        <taxon>Synergistales</taxon>
        <taxon>Synergistaceae</taxon>
        <taxon>Aminomonas</taxon>
    </lineage>
</organism>
<dbReference type="RefSeq" id="WP_006299595.1">
    <property type="nucleotide sequence ID" value="NZ_CM001022.1"/>
</dbReference>
<reference evidence="2 3" key="1">
    <citation type="journal article" date="2010" name="Stand. Genomic Sci.">
        <title>Non-contiguous finished genome sequence of Aminomonas paucivorans type strain (GLU-3).</title>
        <authorList>
            <person name="Pitluck S."/>
            <person name="Yasawong M."/>
            <person name="Held B."/>
            <person name="Lapidus A."/>
            <person name="Nolan M."/>
            <person name="Copeland A."/>
            <person name="Lucas S."/>
            <person name="Del Rio T.G."/>
            <person name="Tice H."/>
            <person name="Cheng J.F."/>
            <person name="Chertkov O."/>
            <person name="Goodwin L."/>
            <person name="Tapia R."/>
            <person name="Han C."/>
            <person name="Liolios K."/>
            <person name="Ivanova N."/>
            <person name="Mavromatis K."/>
            <person name="Ovchinnikova G."/>
            <person name="Pati A."/>
            <person name="Chen A."/>
            <person name="Palaniappan K."/>
            <person name="Land M."/>
            <person name="Hauser L."/>
            <person name="Chang Y.J."/>
            <person name="Jeffries C.D."/>
            <person name="Pukall R."/>
            <person name="Spring S."/>
            <person name="Rohde M."/>
            <person name="Sikorski J."/>
            <person name="Goker M."/>
            <person name="Woyke T."/>
            <person name="Bristow J."/>
            <person name="Eisen J.A."/>
            <person name="Markowitz V."/>
            <person name="Hugenholtz P."/>
            <person name="Kyrpides N.C."/>
            <person name="Klenk H.P."/>
        </authorList>
    </citation>
    <scope>NUCLEOTIDE SEQUENCE [LARGE SCALE GENOMIC DNA]</scope>
    <source>
        <strain evidence="2 3">DSM 12260</strain>
    </source>
</reference>
<name>E3CVA1_9BACT</name>
<dbReference type="AlphaFoldDB" id="E3CVA1"/>
<dbReference type="PaxDb" id="584708-Apau_0017"/>
<dbReference type="HOGENOM" id="CLU_120853_0_0_0"/>
<dbReference type="Pfam" id="PF02287">
    <property type="entry name" value="Dehydratase_SU"/>
    <property type="match status" value="1"/>
</dbReference>
<dbReference type="SUPFAM" id="SSF47148">
    <property type="entry name" value="Diol dehydratase, gamma subunit"/>
    <property type="match status" value="1"/>
</dbReference>
<protein>
    <submittedName>
        <fullName evidence="2">Dehydratase small subunit</fullName>
    </submittedName>
</protein>
<evidence type="ECO:0000313" key="2">
    <source>
        <dbReference type="EMBL" id="EFQ22458.1"/>
    </source>
</evidence>
<evidence type="ECO:0000256" key="1">
    <source>
        <dbReference type="SAM" id="MobiDB-lite"/>
    </source>
</evidence>